<gene>
    <name evidence="5" type="ORF">EJ05DRAFT_445364</name>
</gene>
<dbReference type="Pfam" id="PF08513">
    <property type="entry name" value="LisH"/>
    <property type="match status" value="1"/>
</dbReference>
<dbReference type="PROSITE" id="PS50897">
    <property type="entry name" value="CTLH"/>
    <property type="match status" value="1"/>
</dbReference>
<sequence>MTSTFFIPSYLKGSRHAERLEEAYKAKVRIGRDGRSDPSSNPGSLSTSSSSVNLHKMVPSHRGMTHEIVERVPVIVEGPVAPLPSRWNDADKHHEILLKQPEGLDVQLNSVLKGPQDEGAAIRTDHPMPRACGIYYYEVTVQSRGKEIFVAIGFTDKKTPMNRLPGWEPNSWAWHGDDGNSFCCQQSGKPYGPKFVNGDTIGCGVNFRDGTAFFTRNGTFLKQAFKDIRSDIIYPAIGLKKPGELLKANFGQTPFLYDIDSMMRSEKLIIQRQISAASIKSLSVNPSETEQTLVQRLIMQYLAHDGYVETAQAFAQEITNENRALTGQAPPYDWLVTEEDVHAVNRQKIRSAILEGNIDKALKLTKTFYPAVLEDNETIEFQLKRRKFIEMMKKIADLQSALPSKSRNSTNGHANDYEGVFDHQMELDDQLNAGNGPSDWDKMDTEDGDVHERIDQLTNEAIQYGTELRSEFSKDPRREITKSLNTAFALMAYHDPKDSVIGSMLNDEERVSVAEELNSAILVSLGKSSSAALERLCQQTEVLVSELGEAGGAGAFINVRKDFLRD</sequence>
<dbReference type="InterPro" id="IPR043136">
    <property type="entry name" value="B30.2/SPRY_sf"/>
</dbReference>
<dbReference type="PROSITE" id="PS50896">
    <property type="entry name" value="LISH"/>
    <property type="match status" value="1"/>
</dbReference>
<dbReference type="GeneID" id="54483228"/>
<dbReference type="OrthoDB" id="25503at2759"/>
<comment type="function">
    <text evidence="1">Involved in the proteasome-dependent degradation of fructose-1,6-bisphosphatase.</text>
</comment>
<dbReference type="SMART" id="SM00668">
    <property type="entry name" value="CTLH"/>
    <property type="match status" value="1"/>
</dbReference>
<dbReference type="EMBL" id="ML996586">
    <property type="protein sequence ID" value="KAF2753113.1"/>
    <property type="molecule type" value="Genomic_DNA"/>
</dbReference>
<organism evidence="5 6">
    <name type="scientific">Pseudovirgaria hyperparasitica</name>
    <dbReference type="NCBI Taxonomy" id="470096"/>
    <lineage>
        <taxon>Eukaryota</taxon>
        <taxon>Fungi</taxon>
        <taxon>Dikarya</taxon>
        <taxon>Ascomycota</taxon>
        <taxon>Pezizomycotina</taxon>
        <taxon>Dothideomycetes</taxon>
        <taxon>Dothideomycetes incertae sedis</taxon>
        <taxon>Acrospermales</taxon>
        <taxon>Acrospermaceae</taxon>
        <taxon>Pseudovirgaria</taxon>
    </lineage>
</organism>
<proteinExistence type="predicted"/>
<dbReference type="InterPro" id="IPR006595">
    <property type="entry name" value="CTLH_C"/>
</dbReference>
<dbReference type="InterPro" id="IPR006594">
    <property type="entry name" value="LisH"/>
</dbReference>
<evidence type="ECO:0000313" key="5">
    <source>
        <dbReference type="EMBL" id="KAF2753113.1"/>
    </source>
</evidence>
<dbReference type="PANTHER" id="PTHR12864">
    <property type="entry name" value="RAN BINDING PROTEIN 9-RELATED"/>
    <property type="match status" value="1"/>
</dbReference>
<dbReference type="InterPro" id="IPR050618">
    <property type="entry name" value="Ubq-SigPath_Reg"/>
</dbReference>
<dbReference type="InterPro" id="IPR013320">
    <property type="entry name" value="ConA-like_dom_sf"/>
</dbReference>
<dbReference type="Gene3D" id="2.60.120.920">
    <property type="match status" value="1"/>
</dbReference>
<feature type="domain" description="CTLH" evidence="4">
    <location>
        <begin position="342"/>
        <end position="399"/>
    </location>
</feature>
<name>A0A6A6VSB9_9PEZI</name>
<dbReference type="RefSeq" id="XP_033595564.1">
    <property type="nucleotide sequence ID" value="XM_033742174.1"/>
</dbReference>
<dbReference type="Pfam" id="PF00622">
    <property type="entry name" value="SPRY"/>
    <property type="match status" value="1"/>
</dbReference>
<dbReference type="CDD" id="cd12909">
    <property type="entry name" value="SPRY_RanBP9_10"/>
    <property type="match status" value="1"/>
</dbReference>
<dbReference type="PROSITE" id="PS50188">
    <property type="entry name" value="B302_SPRY"/>
    <property type="match status" value="1"/>
</dbReference>
<evidence type="ECO:0000259" key="3">
    <source>
        <dbReference type="PROSITE" id="PS50188"/>
    </source>
</evidence>
<evidence type="ECO:0000313" key="6">
    <source>
        <dbReference type="Proteomes" id="UP000799437"/>
    </source>
</evidence>
<dbReference type="InterPro" id="IPR035782">
    <property type="entry name" value="SPRY_RanBP9/10"/>
</dbReference>
<feature type="domain" description="B30.2/SPRY" evidence="3">
    <location>
        <begin position="65"/>
        <end position="255"/>
    </location>
</feature>
<dbReference type="Pfam" id="PF10607">
    <property type="entry name" value="CTLH"/>
    <property type="match status" value="1"/>
</dbReference>
<reference evidence="5" key="1">
    <citation type="journal article" date="2020" name="Stud. Mycol.">
        <title>101 Dothideomycetes genomes: a test case for predicting lifestyles and emergence of pathogens.</title>
        <authorList>
            <person name="Haridas S."/>
            <person name="Albert R."/>
            <person name="Binder M."/>
            <person name="Bloem J."/>
            <person name="Labutti K."/>
            <person name="Salamov A."/>
            <person name="Andreopoulos B."/>
            <person name="Baker S."/>
            <person name="Barry K."/>
            <person name="Bills G."/>
            <person name="Bluhm B."/>
            <person name="Cannon C."/>
            <person name="Castanera R."/>
            <person name="Culley D."/>
            <person name="Daum C."/>
            <person name="Ezra D."/>
            <person name="Gonzalez J."/>
            <person name="Henrissat B."/>
            <person name="Kuo A."/>
            <person name="Liang C."/>
            <person name="Lipzen A."/>
            <person name="Lutzoni F."/>
            <person name="Magnuson J."/>
            <person name="Mondo S."/>
            <person name="Nolan M."/>
            <person name="Ohm R."/>
            <person name="Pangilinan J."/>
            <person name="Park H.-J."/>
            <person name="Ramirez L."/>
            <person name="Alfaro M."/>
            <person name="Sun H."/>
            <person name="Tritt A."/>
            <person name="Yoshinaga Y."/>
            <person name="Zwiers L.-H."/>
            <person name="Turgeon B."/>
            <person name="Goodwin S."/>
            <person name="Spatafora J."/>
            <person name="Crous P."/>
            <person name="Grigoriev I."/>
        </authorList>
    </citation>
    <scope>NUCLEOTIDE SEQUENCE</scope>
    <source>
        <strain evidence="5">CBS 121739</strain>
    </source>
</reference>
<dbReference type="InterPro" id="IPR024964">
    <property type="entry name" value="CTLH/CRA"/>
</dbReference>
<keyword evidence="6" id="KW-1185">Reference proteome</keyword>
<protein>
    <submittedName>
        <fullName evidence="5">SPRY-domain-containing protein</fullName>
    </submittedName>
</protein>
<dbReference type="Proteomes" id="UP000799437">
    <property type="component" value="Unassembled WGS sequence"/>
</dbReference>
<feature type="compositionally biased region" description="Low complexity" evidence="2">
    <location>
        <begin position="37"/>
        <end position="51"/>
    </location>
</feature>
<evidence type="ECO:0000256" key="2">
    <source>
        <dbReference type="SAM" id="MobiDB-lite"/>
    </source>
</evidence>
<dbReference type="SMART" id="SM00667">
    <property type="entry name" value="LisH"/>
    <property type="match status" value="1"/>
</dbReference>
<dbReference type="SMART" id="SM00757">
    <property type="entry name" value="CRA"/>
    <property type="match status" value="1"/>
</dbReference>
<dbReference type="AlphaFoldDB" id="A0A6A6VSB9"/>
<evidence type="ECO:0000256" key="1">
    <source>
        <dbReference type="ARBA" id="ARBA00002343"/>
    </source>
</evidence>
<dbReference type="SUPFAM" id="SSF49899">
    <property type="entry name" value="Concanavalin A-like lectins/glucanases"/>
    <property type="match status" value="1"/>
</dbReference>
<dbReference type="InterPro" id="IPR001870">
    <property type="entry name" value="B30.2/SPRY"/>
</dbReference>
<evidence type="ECO:0000259" key="4">
    <source>
        <dbReference type="PROSITE" id="PS50897"/>
    </source>
</evidence>
<feature type="region of interest" description="Disordered" evidence="2">
    <location>
        <begin position="31"/>
        <end position="53"/>
    </location>
</feature>
<dbReference type="SMART" id="SM00449">
    <property type="entry name" value="SPRY"/>
    <property type="match status" value="1"/>
</dbReference>
<dbReference type="InterPro" id="IPR013144">
    <property type="entry name" value="CRA_dom"/>
</dbReference>
<dbReference type="InterPro" id="IPR003877">
    <property type="entry name" value="SPRY_dom"/>
</dbReference>
<accession>A0A6A6VSB9</accession>